<accession>A0A419RQJ0</accession>
<keyword evidence="6" id="KW-1185">Reference proteome</keyword>
<feature type="signal peptide" evidence="2">
    <location>
        <begin position="1"/>
        <end position="22"/>
    </location>
</feature>
<dbReference type="InterPro" id="IPR001466">
    <property type="entry name" value="Beta-lactam-related"/>
</dbReference>
<dbReference type="Pfam" id="PF00144">
    <property type="entry name" value="Beta-lactamase"/>
    <property type="match status" value="1"/>
</dbReference>
<name>A0A419RQJ0_9SPHN</name>
<evidence type="ECO:0000259" key="3">
    <source>
        <dbReference type="Pfam" id="PF00144"/>
    </source>
</evidence>
<evidence type="ECO:0000313" key="6">
    <source>
        <dbReference type="Proteomes" id="UP000285232"/>
    </source>
</evidence>
<protein>
    <submittedName>
        <fullName evidence="5">Serine hydrolase</fullName>
    </submittedName>
</protein>
<evidence type="ECO:0000256" key="2">
    <source>
        <dbReference type="SAM" id="SignalP"/>
    </source>
</evidence>
<evidence type="ECO:0000256" key="1">
    <source>
        <dbReference type="ARBA" id="ARBA00038473"/>
    </source>
</evidence>
<comment type="similarity">
    <text evidence="1">Belongs to the beta-lactamase family.</text>
</comment>
<keyword evidence="2" id="KW-0732">Signal</keyword>
<dbReference type="OrthoDB" id="9804448at2"/>
<feature type="domain" description="Peptidase S12 Pab87-related C-terminal" evidence="4">
    <location>
        <begin position="484"/>
        <end position="562"/>
    </location>
</feature>
<keyword evidence="5" id="KW-0378">Hydrolase</keyword>
<dbReference type="GO" id="GO:0016787">
    <property type="term" value="F:hydrolase activity"/>
    <property type="evidence" value="ECO:0007669"/>
    <property type="project" value="UniProtKB-KW"/>
</dbReference>
<evidence type="ECO:0000313" key="5">
    <source>
        <dbReference type="EMBL" id="RJY08044.1"/>
    </source>
</evidence>
<dbReference type="InterPro" id="IPR012338">
    <property type="entry name" value="Beta-lactam/transpept-like"/>
</dbReference>
<dbReference type="PANTHER" id="PTHR22935:SF95">
    <property type="entry name" value="BETA-LACTAMASE-LIKE 1-RELATED"/>
    <property type="match status" value="1"/>
</dbReference>
<feature type="chain" id="PRO_5019209015" evidence="2">
    <location>
        <begin position="23"/>
        <end position="574"/>
    </location>
</feature>
<organism evidence="5 6">
    <name type="scientific">Aurantiacibacter aquimixticola</name>
    <dbReference type="NCBI Taxonomy" id="1958945"/>
    <lineage>
        <taxon>Bacteria</taxon>
        <taxon>Pseudomonadati</taxon>
        <taxon>Pseudomonadota</taxon>
        <taxon>Alphaproteobacteria</taxon>
        <taxon>Sphingomonadales</taxon>
        <taxon>Erythrobacteraceae</taxon>
        <taxon>Aurantiacibacter</taxon>
    </lineage>
</organism>
<feature type="domain" description="Beta-lactamase-related" evidence="3">
    <location>
        <begin position="166"/>
        <end position="457"/>
    </location>
</feature>
<dbReference type="InterPro" id="IPR021860">
    <property type="entry name" value="Peptidase_S12_Pab87-rel_C"/>
</dbReference>
<sequence length="574" mass="60546">MRYTLAAALAAPALVIATPAAAQDPVGYWEGMLDAGTVQLPIGVNIERAADGTLTGTLDSPAQNSFDIPVGEIVQEGDSLTITVPVIGGRYEAEWDAAQQGWRGFFNQGGQALPLALTPGTRPERSAAAQPALPADWAIPANDAVSEIVGERLAMRPGTGMVVGMLTPDGIRVVSNGPGEGTPYDADTLFEIGSITKVFAALLLADMALDGTVSLDDPVADYLPDGVTMPSRNGQQITLKNLARHDSGLPRLPDNMAAADIRDPYVDYGEAELLEFLSGYELTRDIGSEYAYSNLGFGLLGYALERAGGADFETLLRQRILDPLEMTDTAITLSDEQQARFATGRDEYNRETLAWSMNALSAAGALKSNATDLLKFAHAAMDPQSAIAPAMQLALSDLRDAPGYRSGLGWMVANTPSGMIAMHGGGTGGFRAHVAVQENTGRGVVVLTNSAIEPSTQDIALHLLAGAPLAEAQPVPDAPVEVARDEVTLTTAQLDRVVGTYRFGPGVDLVITREGDQLMAAVTGQAALPIYPRSQTEFFYRAVNAEVAFAEENGEIVGATFTQDGRVSPLTVVE</sequence>
<dbReference type="RefSeq" id="WP_120046934.1">
    <property type="nucleotide sequence ID" value="NZ_RAHX01000001.1"/>
</dbReference>
<comment type="caution">
    <text evidence="5">The sequence shown here is derived from an EMBL/GenBank/DDBJ whole genome shotgun (WGS) entry which is preliminary data.</text>
</comment>
<dbReference type="PANTHER" id="PTHR22935">
    <property type="entry name" value="PENICILLIN-BINDING PROTEIN"/>
    <property type="match status" value="1"/>
</dbReference>
<dbReference type="InterPro" id="IPR051478">
    <property type="entry name" value="Beta-lactamase-like_AB/R"/>
</dbReference>
<gene>
    <name evidence="5" type="ORF">D6201_00540</name>
</gene>
<dbReference type="EMBL" id="RAHX01000001">
    <property type="protein sequence ID" value="RJY08044.1"/>
    <property type="molecule type" value="Genomic_DNA"/>
</dbReference>
<dbReference type="Pfam" id="PF11954">
    <property type="entry name" value="DUF3471"/>
    <property type="match status" value="1"/>
</dbReference>
<dbReference type="Gene3D" id="3.40.710.10">
    <property type="entry name" value="DD-peptidase/beta-lactamase superfamily"/>
    <property type="match status" value="1"/>
</dbReference>
<reference evidence="5 6" key="1">
    <citation type="journal article" date="2017" name="Int. J. Syst. Evol. Microbiol.">
        <title>Erythrobacter aquimixticola sp. nov., isolated from the junction between the ocean and a freshwater spring.</title>
        <authorList>
            <person name="Park S."/>
            <person name="Jung Y.T."/>
            <person name="Choi S.J."/>
            <person name="Yoon J.H."/>
        </authorList>
    </citation>
    <scope>NUCLEOTIDE SEQUENCE [LARGE SCALE GENOMIC DNA]</scope>
    <source>
        <strain evidence="5 6">JSSK-14</strain>
    </source>
</reference>
<dbReference type="AlphaFoldDB" id="A0A419RQJ0"/>
<proteinExistence type="inferred from homology"/>
<evidence type="ECO:0000259" key="4">
    <source>
        <dbReference type="Pfam" id="PF11954"/>
    </source>
</evidence>
<dbReference type="Proteomes" id="UP000285232">
    <property type="component" value="Unassembled WGS sequence"/>
</dbReference>
<dbReference type="SUPFAM" id="SSF56601">
    <property type="entry name" value="beta-lactamase/transpeptidase-like"/>
    <property type="match status" value="1"/>
</dbReference>